<feature type="transmembrane region" description="Helical" evidence="8">
    <location>
        <begin position="235"/>
        <end position="255"/>
    </location>
</feature>
<proteinExistence type="predicted"/>
<dbReference type="Proteomes" id="UP000008141">
    <property type="component" value="Unassembled WGS sequence"/>
</dbReference>
<sequence length="375" mass="40189">MSLLRAALSPQLTLRLASGSQCCTSAHRIAPPIGVQLPLAAAPSSSRRRCASRNLVDPLQLPLGGGLQRALRHRTTERGQLQTVASGGGGGLGHGGGGNQPVDSWGARLLVGVAVTYMMLIVVIPFANVFIQAFSHGLSPFVETVQEPDFQQAVKMTLLLSAVAVPVNTVFGVQAALFLARNDFRGRTFLISLLDLPFSISPVITGMMFVLLYGRKGLFTLVMLADSIRLLPPRPARAAAGMALATLFVTMPFVVRELLPILEQMDMAEEEAAQSLGANDFQVFWNVTMPNIRWGLLYGIILTNARAMGEFGAVSVISGNIIGQTQTLTLYVESAYKEYNEEAAFAAAVLLSFLALFTLLVKDRLEGAAAQETSK</sequence>
<dbReference type="Gene3D" id="1.10.3720.10">
    <property type="entry name" value="MetI-like"/>
    <property type="match status" value="1"/>
</dbReference>
<dbReference type="STRING" id="554065.E1ZFF2"/>
<dbReference type="InterPro" id="IPR000515">
    <property type="entry name" value="MetI-like"/>
</dbReference>
<feature type="transmembrane region" description="Helical" evidence="8">
    <location>
        <begin position="109"/>
        <end position="131"/>
    </location>
</feature>
<name>E1ZFF2_CHLVA</name>
<evidence type="ECO:0000256" key="4">
    <source>
        <dbReference type="ARBA" id="ARBA00022989"/>
    </source>
</evidence>
<comment type="subcellular location">
    <subcellularLocation>
        <location evidence="1">Plastid membrane</location>
        <topology evidence="1">Multi-pass membrane protein</topology>
    </subcellularLocation>
</comment>
<evidence type="ECO:0000256" key="8">
    <source>
        <dbReference type="SAM" id="Phobius"/>
    </source>
</evidence>
<dbReference type="CDD" id="cd06261">
    <property type="entry name" value="TM_PBP2"/>
    <property type="match status" value="1"/>
</dbReference>
<keyword evidence="2" id="KW-0813">Transport</keyword>
<dbReference type="eggNOG" id="ENOG502S1HK">
    <property type="taxonomic scope" value="Eukaryota"/>
</dbReference>
<evidence type="ECO:0000256" key="3">
    <source>
        <dbReference type="ARBA" id="ARBA00022692"/>
    </source>
</evidence>
<evidence type="ECO:0000256" key="7">
    <source>
        <dbReference type="SAM" id="MobiDB-lite"/>
    </source>
</evidence>
<dbReference type="KEGG" id="cvr:CHLNCDRAFT_35424"/>
<feature type="transmembrane region" description="Helical" evidence="8">
    <location>
        <begin position="343"/>
        <end position="361"/>
    </location>
</feature>
<evidence type="ECO:0000313" key="11">
    <source>
        <dbReference type="Proteomes" id="UP000008141"/>
    </source>
</evidence>
<evidence type="ECO:0000313" key="10">
    <source>
        <dbReference type="EMBL" id="EFN55660.1"/>
    </source>
</evidence>
<organism evidence="11">
    <name type="scientific">Chlorella variabilis</name>
    <name type="common">Green alga</name>
    <dbReference type="NCBI Taxonomy" id="554065"/>
    <lineage>
        <taxon>Eukaryota</taxon>
        <taxon>Viridiplantae</taxon>
        <taxon>Chlorophyta</taxon>
        <taxon>core chlorophytes</taxon>
        <taxon>Trebouxiophyceae</taxon>
        <taxon>Chlorellales</taxon>
        <taxon>Chlorellaceae</taxon>
        <taxon>Chlorella clade</taxon>
        <taxon>Chlorella</taxon>
    </lineage>
</organism>
<dbReference type="InterPro" id="IPR035906">
    <property type="entry name" value="MetI-like_sf"/>
</dbReference>
<evidence type="ECO:0000256" key="2">
    <source>
        <dbReference type="ARBA" id="ARBA00022448"/>
    </source>
</evidence>
<feature type="domain" description="ABC transmembrane type-1" evidence="9">
    <location>
        <begin position="154"/>
        <end position="362"/>
    </location>
</feature>
<dbReference type="GO" id="GO:0005886">
    <property type="term" value="C:plasma membrane"/>
    <property type="evidence" value="ECO:0007669"/>
    <property type="project" value="InterPro"/>
</dbReference>
<dbReference type="Pfam" id="PF00528">
    <property type="entry name" value="BPD_transp_1"/>
    <property type="match status" value="1"/>
</dbReference>
<keyword evidence="4 8" id="KW-1133">Transmembrane helix</keyword>
<dbReference type="RefSeq" id="XP_005847762.1">
    <property type="nucleotide sequence ID" value="XM_005847700.1"/>
</dbReference>
<dbReference type="PROSITE" id="PS50928">
    <property type="entry name" value="ABC_TM1"/>
    <property type="match status" value="1"/>
</dbReference>
<dbReference type="GO" id="GO:0042170">
    <property type="term" value="C:plastid membrane"/>
    <property type="evidence" value="ECO:0007669"/>
    <property type="project" value="UniProtKB-SubCell"/>
</dbReference>
<dbReference type="NCBIfam" id="TIGR02140">
    <property type="entry name" value="permease_CysW"/>
    <property type="match status" value="1"/>
</dbReference>
<dbReference type="SUPFAM" id="SSF161098">
    <property type="entry name" value="MetI-like"/>
    <property type="match status" value="1"/>
</dbReference>
<dbReference type="PANTHER" id="PTHR30406:SF1">
    <property type="entry name" value="SULFATE TRANSPORT SYSTEM PERMEASE PROTEIN CYSW"/>
    <property type="match status" value="1"/>
</dbReference>
<evidence type="ECO:0000256" key="1">
    <source>
        <dbReference type="ARBA" id="ARBA00004446"/>
    </source>
</evidence>
<dbReference type="OrthoDB" id="565519at2759"/>
<gene>
    <name evidence="10" type="ORF">CHLNCDRAFT_35424</name>
</gene>
<keyword evidence="6 8" id="KW-0472">Membrane</keyword>
<dbReference type="EMBL" id="GL433844">
    <property type="protein sequence ID" value="EFN55660.1"/>
    <property type="molecule type" value="Genomic_DNA"/>
</dbReference>
<keyword evidence="5" id="KW-0764">Sulfate transport</keyword>
<dbReference type="GeneID" id="17355079"/>
<accession>E1ZFF2</accession>
<dbReference type="PANTHER" id="PTHR30406">
    <property type="entry name" value="SULFATE TRANSPORT SYSTEM PERMEASE PROTEIN"/>
    <property type="match status" value="1"/>
</dbReference>
<protein>
    <recommendedName>
        <fullName evidence="9">ABC transmembrane type-1 domain-containing protein</fullName>
    </recommendedName>
</protein>
<dbReference type="OMA" id="NEYNFVA"/>
<evidence type="ECO:0000259" key="9">
    <source>
        <dbReference type="PROSITE" id="PS50928"/>
    </source>
</evidence>
<dbReference type="InParanoid" id="E1ZFF2"/>
<dbReference type="NCBIfam" id="TIGR00969">
    <property type="entry name" value="3a0106s02"/>
    <property type="match status" value="1"/>
</dbReference>
<feature type="transmembrane region" description="Helical" evidence="8">
    <location>
        <begin position="158"/>
        <end position="177"/>
    </location>
</feature>
<dbReference type="AlphaFoldDB" id="E1ZFF2"/>
<feature type="compositionally biased region" description="Gly residues" evidence="7">
    <location>
        <begin position="86"/>
        <end position="97"/>
    </location>
</feature>
<keyword evidence="11" id="KW-1185">Reference proteome</keyword>
<dbReference type="GO" id="GO:0015419">
    <property type="term" value="F:ABC-type sulfate transporter activity"/>
    <property type="evidence" value="ECO:0007669"/>
    <property type="project" value="InterPro"/>
</dbReference>
<dbReference type="InterPro" id="IPR011866">
    <property type="entry name" value="CysW_permease"/>
</dbReference>
<feature type="region of interest" description="Disordered" evidence="7">
    <location>
        <begin position="78"/>
        <end position="97"/>
    </location>
</feature>
<feature type="transmembrane region" description="Helical" evidence="8">
    <location>
        <begin position="189"/>
        <end position="214"/>
    </location>
</feature>
<reference evidence="10 11" key="1">
    <citation type="journal article" date="2010" name="Plant Cell">
        <title>The Chlorella variabilis NC64A genome reveals adaptation to photosymbiosis, coevolution with viruses, and cryptic sex.</title>
        <authorList>
            <person name="Blanc G."/>
            <person name="Duncan G."/>
            <person name="Agarkova I."/>
            <person name="Borodovsky M."/>
            <person name="Gurnon J."/>
            <person name="Kuo A."/>
            <person name="Lindquist E."/>
            <person name="Lucas S."/>
            <person name="Pangilinan J."/>
            <person name="Polle J."/>
            <person name="Salamov A."/>
            <person name="Terry A."/>
            <person name="Yamada T."/>
            <person name="Dunigan D.D."/>
            <person name="Grigoriev I.V."/>
            <person name="Claverie J.M."/>
            <person name="Van Etten J.L."/>
        </authorList>
    </citation>
    <scope>NUCLEOTIDE SEQUENCE [LARGE SCALE GENOMIC DNA]</scope>
    <source>
        <strain evidence="10 11">NC64A</strain>
    </source>
</reference>
<evidence type="ECO:0000256" key="5">
    <source>
        <dbReference type="ARBA" id="ARBA00023032"/>
    </source>
</evidence>
<dbReference type="InterPro" id="IPR005667">
    <property type="entry name" value="Sulph_transpt2"/>
</dbReference>
<evidence type="ECO:0000256" key="6">
    <source>
        <dbReference type="ARBA" id="ARBA00023136"/>
    </source>
</evidence>
<keyword evidence="3 8" id="KW-0812">Transmembrane</keyword>